<reference evidence="8 9" key="1">
    <citation type="journal article" date="2015" name="Genome Biol. Evol.">
        <title>Comparative Genomics of a Bacterivorous Green Alga Reveals Evolutionary Causalities and Consequences of Phago-Mixotrophic Mode of Nutrition.</title>
        <authorList>
            <person name="Burns J.A."/>
            <person name="Paasch A."/>
            <person name="Narechania A."/>
            <person name="Kim E."/>
        </authorList>
    </citation>
    <scope>NUCLEOTIDE SEQUENCE [LARGE SCALE GENOMIC DNA]</scope>
    <source>
        <strain evidence="8 9">PLY_AMNH</strain>
    </source>
</reference>
<evidence type="ECO:0000313" key="9">
    <source>
        <dbReference type="Proteomes" id="UP001190700"/>
    </source>
</evidence>
<dbReference type="PANTHER" id="PTHR12106">
    <property type="entry name" value="SORTILIN RELATED"/>
    <property type="match status" value="1"/>
</dbReference>
<keyword evidence="2" id="KW-0677">Repeat</keyword>
<dbReference type="PANTHER" id="PTHR12106:SF27">
    <property type="entry name" value="SORTILIN-RELATED RECEPTOR"/>
    <property type="match status" value="1"/>
</dbReference>
<dbReference type="Pfam" id="PF15901">
    <property type="entry name" value="Sortilin_C"/>
    <property type="match status" value="1"/>
</dbReference>
<dbReference type="Gene3D" id="2.10.70.80">
    <property type="match status" value="1"/>
</dbReference>
<dbReference type="AlphaFoldDB" id="A0AAE0FHP4"/>
<organism evidence="8 9">
    <name type="scientific">Cymbomonas tetramitiformis</name>
    <dbReference type="NCBI Taxonomy" id="36881"/>
    <lineage>
        <taxon>Eukaryota</taxon>
        <taxon>Viridiplantae</taxon>
        <taxon>Chlorophyta</taxon>
        <taxon>Pyramimonadophyceae</taxon>
        <taxon>Pyramimonadales</taxon>
        <taxon>Pyramimonadaceae</taxon>
        <taxon>Cymbomonas</taxon>
    </lineage>
</organism>
<proteinExistence type="predicted"/>
<feature type="signal peptide" evidence="6">
    <location>
        <begin position="1"/>
        <end position="21"/>
    </location>
</feature>
<keyword evidence="6" id="KW-0732">Signal</keyword>
<dbReference type="GO" id="GO:0006892">
    <property type="term" value="P:post-Golgi vesicle-mediated transport"/>
    <property type="evidence" value="ECO:0007669"/>
    <property type="project" value="TreeGrafter"/>
</dbReference>
<evidence type="ECO:0000256" key="1">
    <source>
        <dbReference type="ARBA" id="ARBA00004370"/>
    </source>
</evidence>
<dbReference type="Pfam" id="PF15902">
    <property type="entry name" value="Sortilin-Vps10"/>
    <property type="match status" value="1"/>
</dbReference>
<dbReference type="Gene3D" id="2.130.10.10">
    <property type="entry name" value="YVTN repeat-like/Quinoprotein amine dehydrogenase"/>
    <property type="match status" value="1"/>
</dbReference>
<dbReference type="InterPro" id="IPR050310">
    <property type="entry name" value="VPS10-sortilin"/>
</dbReference>
<name>A0AAE0FHP4_9CHLO</name>
<dbReference type="GO" id="GO:0005794">
    <property type="term" value="C:Golgi apparatus"/>
    <property type="evidence" value="ECO:0007669"/>
    <property type="project" value="TreeGrafter"/>
</dbReference>
<dbReference type="EMBL" id="LGRX02018455">
    <property type="protein sequence ID" value="KAK3259799.1"/>
    <property type="molecule type" value="Genomic_DNA"/>
</dbReference>
<dbReference type="SMART" id="SM00602">
    <property type="entry name" value="VPS10"/>
    <property type="match status" value="1"/>
</dbReference>
<evidence type="ECO:0000256" key="2">
    <source>
        <dbReference type="ARBA" id="ARBA00022737"/>
    </source>
</evidence>
<accession>A0AAE0FHP4</accession>
<dbReference type="InterPro" id="IPR031778">
    <property type="entry name" value="Sortilin_N"/>
</dbReference>
<evidence type="ECO:0000256" key="6">
    <source>
        <dbReference type="SAM" id="SignalP"/>
    </source>
</evidence>
<comment type="subcellular location">
    <subcellularLocation>
        <location evidence="1">Membrane</location>
    </subcellularLocation>
</comment>
<evidence type="ECO:0000313" key="8">
    <source>
        <dbReference type="EMBL" id="KAK3259799.1"/>
    </source>
</evidence>
<sequence>MFSRTALQVLGAVLYFSCEQGTVVHANKCPNPLLQAAPVEVTTSGPVSQIQWMGGTDKVIYALDPTGYVYRSSNRGADWVTESTKFKGIGEIQHQEYNAYGIRAFFAHAERPEQILFLGKPAGSEIPCWTTLDMGATYAQPCGYEERGEPCCELPGGPVSRQMAYPSMQLHPTQPNWILATVYRDSCFKAGDLCAQDLFVSHDFSQTWTNLTANAQGRIVSFHMARWSLGAIDDDDEYSILATVFRSHDHVRAHQRGLWDKHVDLIRTQDFFKSSDEEVVPCGNAAAYVGTDLYVAVTVDCDKTTGPSTDMSGVQLLVSTNGGTTFHPVCFPVYITDKSYTFLDAKDETTFIWVDHDEEERMEAQVPAGNMYTSDPTMELFSLSMRRMYKERAYVDFERVHAIPGTFIANQLNEKVLYAPDDPQLGIAYDDFIETKISFNNGAHWQDLVAPTTDSLGEPTCAKEGCRLHLHGPSSWSRWLDAGWFPAFYSHDNAPGLILATGSVSEFLEKSPDKVNTYLSRDGGQTWAEIRKGAHAYEFGDHGGVIIMARHASSGPTKEVFYSLDEGLCWMGPIELSSSMFVHNIRVEPESKGKEFILHGARTVVDSSEKEEEVKESDQGAMVVLDFSKLLSANDFPNCKQGDYEFWTPSNHHCLLGKNITMERRKRLSRCYNGQDYERNVGTLEHCDCSYMADVACEYGFERYDDSFLCQPIPEFNVSQCPELIGRKYNPFGDRLVSEDSCNHPEDVLRSEDNKDGKKIAKSGSSRGLSGGMIFFIVVLVLAAACASCWVAYTKLGLGDQVPPEWKEKATEYYGHVEVLWGQLMEKLNFQHLRSERMNEYFEPLNAAADEFDANEEEASETSAL</sequence>
<dbReference type="Proteomes" id="UP001190700">
    <property type="component" value="Unassembled WGS sequence"/>
</dbReference>
<evidence type="ECO:0000256" key="3">
    <source>
        <dbReference type="ARBA" id="ARBA00023136"/>
    </source>
</evidence>
<evidence type="ECO:0000256" key="4">
    <source>
        <dbReference type="ARBA" id="ARBA00023180"/>
    </source>
</evidence>
<feature type="chain" id="PRO_5042010478" description="VPS10 domain-containing protein" evidence="6">
    <location>
        <begin position="22"/>
        <end position="865"/>
    </location>
</feature>
<feature type="domain" description="VPS10" evidence="7">
    <location>
        <begin position="57"/>
        <end position="760"/>
    </location>
</feature>
<evidence type="ECO:0000259" key="7">
    <source>
        <dbReference type="SMART" id="SM00602"/>
    </source>
</evidence>
<evidence type="ECO:0000256" key="5">
    <source>
        <dbReference type="SAM" id="Phobius"/>
    </source>
</evidence>
<gene>
    <name evidence="8" type="ORF">CYMTET_31217</name>
</gene>
<feature type="transmembrane region" description="Helical" evidence="5">
    <location>
        <begin position="773"/>
        <end position="793"/>
    </location>
</feature>
<dbReference type="InterPro" id="IPR006581">
    <property type="entry name" value="VPS10"/>
</dbReference>
<dbReference type="SUPFAM" id="SSF110296">
    <property type="entry name" value="Oligoxyloglucan reducing end-specific cellobiohydrolase"/>
    <property type="match status" value="2"/>
</dbReference>
<dbReference type="GO" id="GO:0016020">
    <property type="term" value="C:membrane"/>
    <property type="evidence" value="ECO:0007669"/>
    <property type="project" value="UniProtKB-SubCell"/>
</dbReference>
<keyword evidence="4" id="KW-0325">Glycoprotein</keyword>
<keyword evidence="5" id="KW-1133">Transmembrane helix</keyword>
<keyword evidence="9" id="KW-1185">Reference proteome</keyword>
<protein>
    <recommendedName>
        <fullName evidence="7">VPS10 domain-containing protein</fullName>
    </recommendedName>
</protein>
<comment type="caution">
    <text evidence="8">The sequence shown here is derived from an EMBL/GenBank/DDBJ whole genome shotgun (WGS) entry which is preliminary data.</text>
</comment>
<keyword evidence="3 5" id="KW-0472">Membrane</keyword>
<dbReference type="InterPro" id="IPR031777">
    <property type="entry name" value="Sortilin_C"/>
</dbReference>
<keyword evidence="5" id="KW-0812">Transmembrane</keyword>
<dbReference type="InterPro" id="IPR015943">
    <property type="entry name" value="WD40/YVTN_repeat-like_dom_sf"/>
</dbReference>